<proteinExistence type="predicted"/>
<organism evidence="2 3">
    <name type="scientific">Methanoculleus nereidis</name>
    <dbReference type="NCBI Taxonomy" id="2735141"/>
    <lineage>
        <taxon>Archaea</taxon>
        <taxon>Methanobacteriati</taxon>
        <taxon>Methanobacteriota</taxon>
        <taxon>Stenosarchaea group</taxon>
        <taxon>Methanomicrobia</taxon>
        <taxon>Methanomicrobiales</taxon>
        <taxon>Methanomicrobiaceae</taxon>
        <taxon>Methanoculleus</taxon>
    </lineage>
</organism>
<evidence type="ECO:0000256" key="1">
    <source>
        <dbReference type="SAM" id="Phobius"/>
    </source>
</evidence>
<dbReference type="PANTHER" id="PTHR42754">
    <property type="entry name" value="ENDOGLUCANASE"/>
    <property type="match status" value="1"/>
</dbReference>
<gene>
    <name evidence="2" type="ORF">HL657_04300</name>
</gene>
<keyword evidence="3" id="KW-1185">Reference proteome</keyword>
<keyword evidence="1" id="KW-1133">Transmembrane helix</keyword>
<evidence type="ECO:0000313" key="3">
    <source>
        <dbReference type="Proteomes" id="UP001273768"/>
    </source>
</evidence>
<dbReference type="EMBL" id="JABFFQ010000001">
    <property type="protein sequence ID" value="MDV4342405.1"/>
    <property type="molecule type" value="Genomic_DNA"/>
</dbReference>
<keyword evidence="1" id="KW-0472">Membrane</keyword>
<dbReference type="InterPro" id="IPR011047">
    <property type="entry name" value="Quinoprotein_ADH-like_sf"/>
</dbReference>
<accession>A0ABU3Z0R1</accession>
<reference evidence="2 3" key="1">
    <citation type="submission" date="2020-05" db="EMBL/GenBank/DDBJ databases">
        <title>Isolation and characterization of methanoarchaea from a cold seep at offshore SW Taiwan.</title>
        <authorList>
            <person name="Chen Y.-W."/>
            <person name="Chen S.-C."/>
            <person name="Lai M.-C."/>
        </authorList>
    </citation>
    <scope>NUCLEOTIDE SEQUENCE [LARGE SCALE GENOMIC DNA]</scope>
    <source>
        <strain evidence="2 3">YWC-01</strain>
    </source>
</reference>
<comment type="caution">
    <text evidence="2">The sequence shown here is derived from an EMBL/GenBank/DDBJ whole genome shotgun (WGS) entry which is preliminary data.</text>
</comment>
<keyword evidence="1" id="KW-0812">Transmembrane</keyword>
<sequence>MTKGYRAIWRPEMILAAMLIVVVLPAGVVSASETSPEVAWNVTFTPENISKFDAVAPTADGGFIALGSTLTQMVGGREDLLLVKTDGQGNEEWTVRIPDMAPASVAETGDGGYIVGAYTMSRTVVDQSLTSQGTSFLIKTDATGDEEWRQVLPGEKVSTVRPTADGGYAVIGWLWDPPESANDTTAVITKTDGDATPIWNRTFPGISANAGFVTADGGYIIGGTTSPFNNDIGDAFLIRLDADGNTLWHENYQAPVVYDIEETDDGRFVYSGNYWYGLVDREGEEVWLRNMEGLSGYAVALQPAGGYMIAGTDHRSGEGFALGIDADGTIQWNMTFPATGIYAASSAPGGYTLAGIRHLSPDTSVAWLAGLAETTEPAPTAAPGFGTVVAGAALLLLLAGRKRRG</sequence>
<dbReference type="RefSeq" id="WP_317295575.1">
    <property type="nucleotide sequence ID" value="NZ_JABFFQ010000001.1"/>
</dbReference>
<evidence type="ECO:0000313" key="2">
    <source>
        <dbReference type="EMBL" id="MDV4342405.1"/>
    </source>
</evidence>
<feature type="transmembrane region" description="Helical" evidence="1">
    <location>
        <begin position="381"/>
        <end position="399"/>
    </location>
</feature>
<name>A0ABU3Z0R1_9EURY</name>
<dbReference type="Proteomes" id="UP001273768">
    <property type="component" value="Unassembled WGS sequence"/>
</dbReference>
<dbReference type="SUPFAM" id="SSF50998">
    <property type="entry name" value="Quinoprotein alcohol dehydrogenase-like"/>
    <property type="match status" value="1"/>
</dbReference>
<protein>
    <submittedName>
        <fullName evidence="2">Uncharacterized protein</fullName>
    </submittedName>
</protein>
<dbReference type="PANTHER" id="PTHR42754:SF1">
    <property type="entry name" value="LIPOPROTEIN"/>
    <property type="match status" value="1"/>
</dbReference>